<dbReference type="EMBL" id="CAJVPS010002712">
    <property type="protein sequence ID" value="CAG8574671.1"/>
    <property type="molecule type" value="Genomic_DNA"/>
</dbReference>
<evidence type="ECO:0000313" key="2">
    <source>
        <dbReference type="Proteomes" id="UP000789508"/>
    </source>
</evidence>
<comment type="caution">
    <text evidence="1">The sequence shown here is derived from an EMBL/GenBank/DDBJ whole genome shotgun (WGS) entry which is preliminary data.</text>
</comment>
<dbReference type="OrthoDB" id="10497288at2759"/>
<organism evidence="1 2">
    <name type="scientific">Ambispora leptoticha</name>
    <dbReference type="NCBI Taxonomy" id="144679"/>
    <lineage>
        <taxon>Eukaryota</taxon>
        <taxon>Fungi</taxon>
        <taxon>Fungi incertae sedis</taxon>
        <taxon>Mucoromycota</taxon>
        <taxon>Glomeromycotina</taxon>
        <taxon>Glomeromycetes</taxon>
        <taxon>Archaeosporales</taxon>
        <taxon>Ambisporaceae</taxon>
        <taxon>Ambispora</taxon>
    </lineage>
</organism>
<dbReference type="AlphaFoldDB" id="A0A9N9G197"/>
<name>A0A9N9G197_9GLOM</name>
<gene>
    <name evidence="1" type="ORF">ALEPTO_LOCUS6974</name>
</gene>
<dbReference type="Proteomes" id="UP000789508">
    <property type="component" value="Unassembled WGS sequence"/>
</dbReference>
<evidence type="ECO:0000313" key="1">
    <source>
        <dbReference type="EMBL" id="CAG8574671.1"/>
    </source>
</evidence>
<keyword evidence="2" id="KW-1185">Reference proteome</keyword>
<protein>
    <submittedName>
        <fullName evidence="1">4469_t:CDS:1</fullName>
    </submittedName>
</protein>
<accession>A0A9N9G197</accession>
<sequence>MSDIVSGCKFIFYDNNSKEVFRATSSGCYNVNKISTASFFGNGFSFAGLSTDTTCGNALVFQAAQVADGGFVIGGTEGPSSFVHKTSSFEILRLIVLKPYIIYLR</sequence>
<proteinExistence type="predicted"/>
<reference evidence="1" key="1">
    <citation type="submission" date="2021-06" db="EMBL/GenBank/DDBJ databases">
        <authorList>
            <person name="Kallberg Y."/>
            <person name="Tangrot J."/>
            <person name="Rosling A."/>
        </authorList>
    </citation>
    <scope>NUCLEOTIDE SEQUENCE</scope>
    <source>
        <strain evidence="1">FL130A</strain>
    </source>
</reference>